<evidence type="ECO:0000313" key="13">
    <source>
        <dbReference type="Proteomes" id="UP000235023"/>
    </source>
</evidence>
<dbReference type="SMART" id="SM00827">
    <property type="entry name" value="PKS_AT"/>
    <property type="match status" value="1"/>
</dbReference>
<dbReference type="InterPro" id="IPR013968">
    <property type="entry name" value="PKS_KR"/>
</dbReference>
<dbReference type="SUPFAM" id="SSF50129">
    <property type="entry name" value="GroES-like"/>
    <property type="match status" value="1"/>
</dbReference>
<dbReference type="InterPro" id="IPR036736">
    <property type="entry name" value="ACP-like_sf"/>
</dbReference>
<dbReference type="InterPro" id="IPR050091">
    <property type="entry name" value="PKS_NRPS_Biosynth_Enz"/>
</dbReference>
<dbReference type="InterPro" id="IPR049551">
    <property type="entry name" value="PKS_DH_C"/>
</dbReference>
<evidence type="ECO:0000256" key="2">
    <source>
        <dbReference type="ARBA" id="ARBA00022553"/>
    </source>
</evidence>
<evidence type="ECO:0000256" key="5">
    <source>
        <dbReference type="ARBA" id="ARBA00022857"/>
    </source>
</evidence>
<dbReference type="Gene3D" id="3.40.50.720">
    <property type="entry name" value="NAD(P)-binding Rossmann-like Domain"/>
    <property type="match status" value="2"/>
</dbReference>
<evidence type="ECO:0000256" key="6">
    <source>
        <dbReference type="ARBA" id="ARBA00023268"/>
    </source>
</evidence>
<dbReference type="InterPro" id="IPR016036">
    <property type="entry name" value="Malonyl_transacylase_ACP-bd"/>
</dbReference>
<dbReference type="Pfam" id="PF08659">
    <property type="entry name" value="KR"/>
    <property type="match status" value="1"/>
</dbReference>
<dbReference type="InterPro" id="IPR016035">
    <property type="entry name" value="Acyl_Trfase/lysoPLipase"/>
</dbReference>
<dbReference type="Pfam" id="PF13602">
    <property type="entry name" value="ADH_zinc_N_2"/>
    <property type="match status" value="1"/>
</dbReference>
<dbReference type="PROSITE" id="PS50075">
    <property type="entry name" value="CARRIER"/>
    <property type="match status" value="1"/>
</dbReference>
<dbReference type="SUPFAM" id="SSF53901">
    <property type="entry name" value="Thiolase-like"/>
    <property type="match status" value="1"/>
</dbReference>
<dbReference type="GO" id="GO:0008168">
    <property type="term" value="F:methyltransferase activity"/>
    <property type="evidence" value="ECO:0007669"/>
    <property type="project" value="UniProtKB-KW"/>
</dbReference>
<dbReference type="Pfam" id="PF02801">
    <property type="entry name" value="Ketoacyl-synt_C"/>
    <property type="match status" value="1"/>
</dbReference>
<feature type="domain" description="Carrier" evidence="9">
    <location>
        <begin position="2342"/>
        <end position="2417"/>
    </location>
</feature>
<reference evidence="13" key="1">
    <citation type="submission" date="2017-12" db="EMBL/GenBank/DDBJ databases">
        <authorList>
            <consortium name="DOE Joint Genome Institute"/>
            <person name="Mondo S.J."/>
            <person name="Kjaerbolling I."/>
            <person name="Vesth T.C."/>
            <person name="Frisvad J.C."/>
            <person name="Nybo J.L."/>
            <person name="Theobald S."/>
            <person name="Kuo A."/>
            <person name="Bowyer P."/>
            <person name="Matsuda Y."/>
            <person name="Lyhne E.K."/>
            <person name="Kogle M.E."/>
            <person name="Clum A."/>
            <person name="Lipzen A."/>
            <person name="Salamov A."/>
            <person name="Ngan C.Y."/>
            <person name="Daum C."/>
            <person name="Chiniquy J."/>
            <person name="Barry K."/>
            <person name="LaButti K."/>
            <person name="Haridas S."/>
            <person name="Simmons B.A."/>
            <person name="Magnuson J.K."/>
            <person name="Mortensen U.H."/>
            <person name="Larsen T.O."/>
            <person name="Grigoriev I.V."/>
            <person name="Baker S.E."/>
            <person name="Andersen M.R."/>
            <person name="Nordberg H.P."/>
            <person name="Cantor M.N."/>
            <person name="Hua S.X."/>
        </authorList>
    </citation>
    <scope>NUCLEOTIDE SEQUENCE [LARGE SCALE GENOMIC DNA]</scope>
    <source>
        <strain evidence="13">IBT 19404</strain>
    </source>
</reference>
<feature type="region of interest" description="N-terminal hotdog fold" evidence="8">
    <location>
        <begin position="876"/>
        <end position="1005"/>
    </location>
</feature>
<evidence type="ECO:0000256" key="7">
    <source>
        <dbReference type="ARBA" id="ARBA00023315"/>
    </source>
</evidence>
<dbReference type="PROSITE" id="PS52004">
    <property type="entry name" value="KS3_2"/>
    <property type="match status" value="1"/>
</dbReference>
<dbReference type="InterPro" id="IPR009081">
    <property type="entry name" value="PP-bd_ACP"/>
</dbReference>
<dbReference type="Pfam" id="PF08242">
    <property type="entry name" value="Methyltransf_12"/>
    <property type="match status" value="1"/>
</dbReference>
<feature type="region of interest" description="C-terminal hotdog fold" evidence="8">
    <location>
        <begin position="1015"/>
        <end position="1160"/>
    </location>
</feature>
<protein>
    <submittedName>
        <fullName evidence="12">Putative polyketide synthase</fullName>
    </submittedName>
</protein>
<dbReference type="SMART" id="SM00822">
    <property type="entry name" value="PKS_KR"/>
    <property type="match status" value="1"/>
</dbReference>
<dbReference type="PANTHER" id="PTHR43775:SF49">
    <property type="entry name" value="SYNTHASE, PUTATIVE (JCVI)-RELATED"/>
    <property type="match status" value="1"/>
</dbReference>
<dbReference type="InterPro" id="IPR014043">
    <property type="entry name" value="Acyl_transferase_dom"/>
</dbReference>
<feature type="domain" description="Ketosynthase family 3 (KS3)" evidence="10">
    <location>
        <begin position="1"/>
        <end position="408"/>
    </location>
</feature>
<dbReference type="InterPro" id="IPR013154">
    <property type="entry name" value="ADH-like_N"/>
</dbReference>
<feature type="active site" description="Proton donor; for dehydratase activity" evidence="8">
    <location>
        <position position="1076"/>
    </location>
</feature>
<dbReference type="Gene3D" id="3.40.47.10">
    <property type="match status" value="1"/>
</dbReference>
<dbReference type="GO" id="GO:0016491">
    <property type="term" value="F:oxidoreductase activity"/>
    <property type="evidence" value="ECO:0007669"/>
    <property type="project" value="InterPro"/>
</dbReference>
<sequence>MAMRLPGDVRTSKDFWDFLINKKDGHGRVPSNRYEVDSFYHPFSQGCIKTKHGYFLREDPAYFDAGFFDMTAYEASHMDPQQRLLLEVVWECLENAGEVNWEGKDIGCYVGVFGEDWLSLSLRDPLHTDRSHALSTGGFALANMISYKYDFQGPSMTIQTGCSSSLVGLHEACQSLIAGDCSSAIVGGSNLILSPTMTASLCSSLVLSPSGLCRTFDAQADGYGRGEAINVLYLKRLDDALRSNDPIRAVISSTAIGSDGKTASISTPSIQAQESLIKAAYRQAGIQALSETAFVECHGTGTVAGDTTECSAIGKVFAGQEMFIGAVKPNFGHSEGASGITSVIKAVLSLEHAMIPPNTHLHTPNSTLLESELKVPCVPLDWPADRRKRVSVNGFGIGGTNAHVVVDAASDFRAGGQAQESLPPKGPVLLVVSAQDPTSLQSRVKQVTDYANANPNELGDLAFTLAVRRRHLTHRAFVICNQGALINSSDFYKTRSTGSPRVTFAFTGQGAQWAGMGKALMETYESFQTDMAALSQILSSTEFSPSWSLGEELSRVEGSRVNEAELAQPLTTAVQIGLVNLLAKFGVRPSQVVGHSSGEIAAAYAAGAISAKSAITIAYHRGRLAKSKMGRGEMASIGLSRDDIEPYIVDGVVIACQNGPRSVTISGDKEKINHVVEEIKRCLPDVFCRRLRLNIAYHSHHMKSLGPSYEAAISTSAESNDSMLPMFSSVTTKKVTDSSQLTSAYWRQNLESPVRFDDAVNTLLDNGDADMSHVILEVGPHSALSSAIKQIFQARKLMRSLVYVPTLVRHDPDCQRQLMSIIGHVHINGVDADLLRFSSPGRVLTTLSPYPWNHATKYWSESRVAREWRLTQHPHHELLGLRCTESTDFEPSWRVLLGLDNAPWLSAHVLQGQVVFPGAGYISMVGEAVQQLSPETSGYSVKNVMFRSPLTLDGYETVEIVTTLSPRKVNDLTDSEWFLFTIASHDGNKWIKNCTGQVRAGSEQSIATMDMNQYARPVSSKSWYNTLSGLGLSYGEHFRGLQDITADPCGNRAAAQVTKSLETPTSRYAIHPTMIDQCIQLMSVAGARGLSRHIATGAIPASIERLYVGAGGNQMHVNVDVTQESSGSLAGNATAVIDGKVVLSICRGLCFSLGKEDGTVGQRIPLTARIQWMPDFDLTDRQALFPPVAISDEMKRTFNLMNELSVLLILDTANLIKDAQPKSANMAKWKGWIIAQAMELCKDHQEASSKISHYSNLDARILAVLTAIKSEQPNQGPEVTIATEYMEKIHDHCLDLVAGSVSALDLLMDEDNLAWYYSLAQKHTDWSQFLRVISHANPRIRILEIGAGTGSATAAALESLCVSGIPTYSEYIFTDILPESMETARVKFKNHRYPIEQGYLPHTFDLVIASNVIHATPVLKQTLENVRKLLTPQGHLLLHELNPETHFTDYIMGTLPGWWIGQDDRRIDKPYISPERWNMELQAAGFTGVDTMRYDLEPPIQMCATITAQVATNLPKRISNQCVTLVTVECVDNCNYWHQLFATELMTIGYALKWGTLDDLPKPGSCVILLLDVPGPFLYDISQREFELLQRYLGGSEKCTFIWVTRAIQLSCLDPRYSLVPGFVRSLRDEMNLDLRTVEVDTFNTQSAKGIGAILGKVLRSKGEECDDLEFEFTVRNGTIHTSRCHWGHQGEDILLPPPSSSKKLDIGTNGLINTLQWVGMEYSLLRPEEVEVKLCYIGLNFRDIMVAMGFVGQKSDMGVEGTGIVQRVGDNVRDIAPGDRVLLLTSGIMRTHAVVDQTRLIRLPESLSMEDAATMGSVFATAIYSLIHLAQLRKDQSILIHSACGGVGLAAIQICQLLGVDKIFATVGNQSKREHLVDNVGLHERNIFNSRDRSFLPSLMERTGRRGADVVLNSLSGQLLHTSWECVAPLGKMIELGKRDFLTNGNLSMAPFLNNRSFFGVDLLELAAVDPGILKKIMGDTIALYSQGKIQPIHPITTFEAIRIVEAFRYMQSGAHIGKVLIKMPDDSSQLPSKHVEESIRFSPDASYLLVGGLGGLGRTVSTWMVENGARYLVLLSRSAGSAQGDQEIINELELMGCSVQCVRGDVADIHNVQHAVSTCQKPLKGVLHMALSLNDCPYLDMTFEQWQKALAPKVTGAWNLHHSVPNERLDFFVVFSSTSGICGNSSQANYAAANTFLDGFTQNRRHHGYPSSVLALGAVDEVGLVSRDPKLRRYMASRGIKLLSPAEVLEGLRLCIHQSSVPSAIDSMGPWSAPLIAGLSHTRPISDPTVRPIWHRDARFRSYTNLEFLSTREVDTAIDNRLRELLDKAERDPSIVLLPETETTITKEFIAVITQHMPESQTSDDEAALKMVIDSLMAVEVKSWIRRNLGLEVSLADISKAHTVGGLAALAVARLRLKFNVGGEGGDQAATEAAT</sequence>
<evidence type="ECO:0000256" key="1">
    <source>
        <dbReference type="ARBA" id="ARBA00022450"/>
    </source>
</evidence>
<dbReference type="SUPFAM" id="SSF55048">
    <property type="entry name" value="Probable ACP-binding domain of malonyl-CoA ACP transacylase"/>
    <property type="match status" value="1"/>
</dbReference>
<dbReference type="CDD" id="cd00833">
    <property type="entry name" value="PKS"/>
    <property type="match status" value="1"/>
</dbReference>
<dbReference type="OrthoDB" id="329835at2759"/>
<keyword evidence="1" id="KW-0596">Phosphopantetheine</keyword>
<evidence type="ECO:0000256" key="3">
    <source>
        <dbReference type="ARBA" id="ARBA00022603"/>
    </source>
</evidence>
<dbReference type="InterPro" id="IPR011032">
    <property type="entry name" value="GroES-like_sf"/>
</dbReference>
<evidence type="ECO:0000256" key="8">
    <source>
        <dbReference type="PROSITE-ProRule" id="PRU01363"/>
    </source>
</evidence>
<dbReference type="InterPro" id="IPR014031">
    <property type="entry name" value="Ketoacyl_synth_C"/>
</dbReference>
<dbReference type="Pfam" id="PF21089">
    <property type="entry name" value="PKS_DH_N"/>
    <property type="match status" value="1"/>
</dbReference>
<dbReference type="Pfam" id="PF14765">
    <property type="entry name" value="PS-DH"/>
    <property type="match status" value="1"/>
</dbReference>
<dbReference type="SUPFAM" id="SSF51735">
    <property type="entry name" value="NAD(P)-binding Rossmann-fold domains"/>
    <property type="match status" value="2"/>
</dbReference>
<evidence type="ECO:0000259" key="10">
    <source>
        <dbReference type="PROSITE" id="PS52004"/>
    </source>
</evidence>
<keyword evidence="4" id="KW-0808">Transferase</keyword>
<dbReference type="InterPro" id="IPR018201">
    <property type="entry name" value="Ketoacyl_synth_AS"/>
</dbReference>
<dbReference type="GO" id="GO:0004315">
    <property type="term" value="F:3-oxoacyl-[acyl-carrier-protein] synthase activity"/>
    <property type="evidence" value="ECO:0007669"/>
    <property type="project" value="InterPro"/>
</dbReference>
<dbReference type="Pfam" id="PF16197">
    <property type="entry name" value="KAsynt_C_assoc"/>
    <property type="match status" value="1"/>
</dbReference>
<feature type="active site" description="Proton acceptor; for dehydratase activity" evidence="8">
    <location>
        <position position="908"/>
    </location>
</feature>
<dbReference type="InterPro" id="IPR016039">
    <property type="entry name" value="Thiolase-like"/>
</dbReference>
<dbReference type="Pfam" id="PF00109">
    <property type="entry name" value="ketoacyl-synt"/>
    <property type="match status" value="1"/>
</dbReference>
<dbReference type="GO" id="GO:0006633">
    <property type="term" value="P:fatty acid biosynthetic process"/>
    <property type="evidence" value="ECO:0007669"/>
    <property type="project" value="InterPro"/>
</dbReference>
<keyword evidence="3" id="KW-0489">Methyltransferase</keyword>
<keyword evidence="7" id="KW-0012">Acyltransferase</keyword>
<proteinExistence type="predicted"/>
<dbReference type="CDD" id="cd05195">
    <property type="entry name" value="enoyl_red"/>
    <property type="match status" value="1"/>
</dbReference>
<name>A0A2J5I7P0_9EURO</name>
<dbReference type="Pfam" id="PF08240">
    <property type="entry name" value="ADH_N"/>
    <property type="match status" value="1"/>
</dbReference>
<dbReference type="SMART" id="SM00829">
    <property type="entry name" value="PKS_ER"/>
    <property type="match status" value="1"/>
</dbReference>
<accession>A0A2J5I7P0</accession>
<dbReference type="InterPro" id="IPR020841">
    <property type="entry name" value="PKS_Beta-ketoAc_synthase_dom"/>
</dbReference>
<dbReference type="Gene3D" id="3.30.70.3290">
    <property type="match status" value="1"/>
</dbReference>
<dbReference type="SUPFAM" id="SSF52151">
    <property type="entry name" value="FabD/lysophospholipase-like"/>
    <property type="match status" value="1"/>
</dbReference>
<dbReference type="PANTHER" id="PTHR43775">
    <property type="entry name" value="FATTY ACID SYNTHASE"/>
    <property type="match status" value="1"/>
</dbReference>
<dbReference type="GO" id="GO:0004312">
    <property type="term" value="F:fatty acid synthase activity"/>
    <property type="evidence" value="ECO:0007669"/>
    <property type="project" value="TreeGrafter"/>
</dbReference>
<keyword evidence="6" id="KW-0511">Multifunctional enzyme</keyword>
<keyword evidence="13" id="KW-1185">Reference proteome</keyword>
<dbReference type="GO" id="GO:0032259">
    <property type="term" value="P:methylation"/>
    <property type="evidence" value="ECO:0007669"/>
    <property type="project" value="UniProtKB-KW"/>
</dbReference>
<dbReference type="Pfam" id="PF00550">
    <property type="entry name" value="PP-binding"/>
    <property type="match status" value="1"/>
</dbReference>
<dbReference type="GO" id="GO:0044550">
    <property type="term" value="P:secondary metabolite biosynthetic process"/>
    <property type="evidence" value="ECO:0007669"/>
    <property type="project" value="TreeGrafter"/>
</dbReference>
<dbReference type="InterPro" id="IPR001227">
    <property type="entry name" value="Ac_transferase_dom_sf"/>
</dbReference>
<dbReference type="GO" id="GO:0031177">
    <property type="term" value="F:phosphopantetheine binding"/>
    <property type="evidence" value="ECO:0007669"/>
    <property type="project" value="InterPro"/>
</dbReference>
<organism evidence="12 13">
    <name type="scientific">Aspergillus taichungensis</name>
    <dbReference type="NCBI Taxonomy" id="482145"/>
    <lineage>
        <taxon>Eukaryota</taxon>
        <taxon>Fungi</taxon>
        <taxon>Dikarya</taxon>
        <taxon>Ascomycota</taxon>
        <taxon>Pezizomycotina</taxon>
        <taxon>Eurotiomycetes</taxon>
        <taxon>Eurotiomycetidae</taxon>
        <taxon>Eurotiales</taxon>
        <taxon>Aspergillaceae</taxon>
        <taxon>Aspergillus</taxon>
        <taxon>Aspergillus subgen. Circumdati</taxon>
    </lineage>
</organism>
<dbReference type="InterPro" id="IPR032821">
    <property type="entry name" value="PKS_assoc"/>
</dbReference>
<dbReference type="Gene3D" id="1.10.1200.10">
    <property type="entry name" value="ACP-like"/>
    <property type="match status" value="1"/>
</dbReference>
<dbReference type="SUPFAM" id="SSF53335">
    <property type="entry name" value="S-adenosyl-L-methionine-dependent methyltransferases"/>
    <property type="match status" value="1"/>
</dbReference>
<dbReference type="Gene3D" id="3.40.50.150">
    <property type="entry name" value="Vaccinia Virus protein VP39"/>
    <property type="match status" value="1"/>
</dbReference>
<dbReference type="Gene3D" id="3.90.180.10">
    <property type="entry name" value="Medium-chain alcohol dehydrogenases, catalytic domain"/>
    <property type="match status" value="1"/>
</dbReference>
<dbReference type="InterPro" id="IPR049552">
    <property type="entry name" value="PKS_DH_N"/>
</dbReference>
<dbReference type="InterPro" id="IPR057326">
    <property type="entry name" value="KR_dom"/>
</dbReference>
<dbReference type="InterPro" id="IPR042104">
    <property type="entry name" value="PKS_dehydratase_sf"/>
</dbReference>
<dbReference type="InterPro" id="IPR029063">
    <property type="entry name" value="SAM-dependent_MTases_sf"/>
</dbReference>
<evidence type="ECO:0000259" key="9">
    <source>
        <dbReference type="PROSITE" id="PS50075"/>
    </source>
</evidence>
<dbReference type="PROSITE" id="PS00606">
    <property type="entry name" value="KS3_1"/>
    <property type="match status" value="1"/>
</dbReference>
<dbReference type="SMART" id="SM00826">
    <property type="entry name" value="PKS_DH"/>
    <property type="match status" value="1"/>
</dbReference>
<keyword evidence="2" id="KW-0597">Phosphoprotein</keyword>
<dbReference type="InterPro" id="IPR020807">
    <property type="entry name" value="PKS_DH"/>
</dbReference>
<dbReference type="SMART" id="SM00823">
    <property type="entry name" value="PKS_PP"/>
    <property type="match status" value="1"/>
</dbReference>
<dbReference type="PROSITE" id="PS52019">
    <property type="entry name" value="PKS_MFAS_DH"/>
    <property type="match status" value="1"/>
</dbReference>
<dbReference type="InterPro" id="IPR036291">
    <property type="entry name" value="NAD(P)-bd_dom_sf"/>
</dbReference>
<evidence type="ECO:0000259" key="11">
    <source>
        <dbReference type="PROSITE" id="PS52019"/>
    </source>
</evidence>
<dbReference type="Gene3D" id="3.10.129.110">
    <property type="entry name" value="Polyketide synthase dehydratase"/>
    <property type="match status" value="1"/>
</dbReference>
<feature type="domain" description="PKS/mFAS DH" evidence="11">
    <location>
        <begin position="876"/>
        <end position="1160"/>
    </location>
</feature>
<dbReference type="InterPro" id="IPR013217">
    <property type="entry name" value="Methyltransf_12"/>
</dbReference>
<dbReference type="InterPro" id="IPR020806">
    <property type="entry name" value="PKS_PP-bd"/>
</dbReference>
<dbReference type="EMBL" id="KZ559501">
    <property type="protein sequence ID" value="PLN85920.1"/>
    <property type="molecule type" value="Genomic_DNA"/>
</dbReference>
<dbReference type="SUPFAM" id="SSF47336">
    <property type="entry name" value="ACP-like"/>
    <property type="match status" value="1"/>
</dbReference>
<dbReference type="Proteomes" id="UP000235023">
    <property type="component" value="Unassembled WGS sequence"/>
</dbReference>
<dbReference type="Pfam" id="PF00698">
    <property type="entry name" value="Acyl_transf_1"/>
    <property type="match status" value="1"/>
</dbReference>
<evidence type="ECO:0000313" key="12">
    <source>
        <dbReference type="EMBL" id="PLN85920.1"/>
    </source>
</evidence>
<dbReference type="InterPro" id="IPR049900">
    <property type="entry name" value="PKS_mFAS_DH"/>
</dbReference>
<keyword evidence="5" id="KW-0521">NADP</keyword>
<dbReference type="InterPro" id="IPR020843">
    <property type="entry name" value="ER"/>
</dbReference>
<dbReference type="Gene3D" id="3.40.366.10">
    <property type="entry name" value="Malonyl-Coenzyme A Acyl Carrier Protein, domain 2"/>
    <property type="match status" value="1"/>
</dbReference>
<dbReference type="InterPro" id="IPR014030">
    <property type="entry name" value="Ketoacyl_synth_N"/>
</dbReference>
<gene>
    <name evidence="12" type="ORF">BDW42DRAFT_201459</name>
</gene>
<dbReference type="SMART" id="SM00825">
    <property type="entry name" value="PKS_KS"/>
    <property type="match status" value="1"/>
</dbReference>
<evidence type="ECO:0000256" key="4">
    <source>
        <dbReference type="ARBA" id="ARBA00022679"/>
    </source>
</evidence>